<dbReference type="GO" id="GO:0031501">
    <property type="term" value="C:mannosyltransferase complex"/>
    <property type="evidence" value="ECO:0007669"/>
    <property type="project" value="TreeGrafter"/>
</dbReference>
<dbReference type="Proteomes" id="UP000009131">
    <property type="component" value="Unassembled WGS sequence"/>
</dbReference>
<comment type="caution">
    <text evidence="13">The sequence shown here is derived from an EMBL/GenBank/DDBJ whole genome shotgun (WGS) entry which is preliminary data.</text>
</comment>
<comment type="subcellular location">
    <subcellularLocation>
        <location evidence="1 12">Endoplasmic reticulum membrane</location>
        <topology evidence="1 12">Multi-pass membrane protein</topology>
    </subcellularLocation>
</comment>
<feature type="transmembrane region" description="Helical" evidence="12">
    <location>
        <begin position="304"/>
        <end position="326"/>
    </location>
</feature>
<organism evidence="13 14">
    <name type="scientific">Mixia osmundae (strain CBS 9802 / IAM 14324 / JCM 22182 / KY 12970)</name>
    <dbReference type="NCBI Taxonomy" id="764103"/>
    <lineage>
        <taxon>Eukaryota</taxon>
        <taxon>Fungi</taxon>
        <taxon>Dikarya</taxon>
        <taxon>Basidiomycota</taxon>
        <taxon>Pucciniomycotina</taxon>
        <taxon>Mixiomycetes</taxon>
        <taxon>Mixiales</taxon>
        <taxon>Mixiaceae</taxon>
        <taxon>Mixia</taxon>
    </lineage>
</organism>
<feature type="transmembrane region" description="Helical" evidence="12">
    <location>
        <begin position="174"/>
        <end position="195"/>
    </location>
</feature>
<feature type="transmembrane region" description="Helical" evidence="12">
    <location>
        <begin position="364"/>
        <end position="387"/>
    </location>
</feature>
<name>G7E909_MIXOS</name>
<keyword evidence="14" id="KW-1185">Reference proteome</keyword>
<evidence type="ECO:0000256" key="10">
    <source>
        <dbReference type="ARBA" id="ARBA00022989"/>
    </source>
</evidence>
<dbReference type="eggNOG" id="KOG2647">
    <property type="taxonomic scope" value="Eukaryota"/>
</dbReference>
<dbReference type="AlphaFoldDB" id="G7E909"/>
<dbReference type="EMBL" id="BABT02000220">
    <property type="protein sequence ID" value="GAA99627.1"/>
    <property type="molecule type" value="Genomic_DNA"/>
</dbReference>
<evidence type="ECO:0000256" key="3">
    <source>
        <dbReference type="ARBA" id="ARBA00008698"/>
    </source>
</evidence>
<evidence type="ECO:0000256" key="4">
    <source>
        <dbReference type="ARBA" id="ARBA00013795"/>
    </source>
</evidence>
<evidence type="ECO:0000256" key="9">
    <source>
        <dbReference type="ARBA" id="ARBA00022824"/>
    </source>
</evidence>
<dbReference type="HOGENOM" id="CLU_029048_1_0_1"/>
<evidence type="ECO:0000256" key="11">
    <source>
        <dbReference type="ARBA" id="ARBA00023136"/>
    </source>
</evidence>
<dbReference type="PANTHER" id="PTHR12468">
    <property type="entry name" value="GPI MANNOSYLTRANSFERASE 2"/>
    <property type="match status" value="1"/>
</dbReference>
<dbReference type="GO" id="GO:0005789">
    <property type="term" value="C:endoplasmic reticulum membrane"/>
    <property type="evidence" value="ECO:0007669"/>
    <property type="project" value="UniProtKB-SubCell"/>
</dbReference>
<keyword evidence="11 12" id="KW-0472">Membrane</keyword>
<keyword evidence="7 12" id="KW-0808">Transferase</keyword>
<proteinExistence type="inferred from homology"/>
<keyword evidence="6 12" id="KW-0328">Glycosyltransferase</keyword>
<evidence type="ECO:0000256" key="1">
    <source>
        <dbReference type="ARBA" id="ARBA00004477"/>
    </source>
</evidence>
<dbReference type="InterPro" id="IPR007315">
    <property type="entry name" value="PIG-V/Gpi18"/>
</dbReference>
<dbReference type="UniPathway" id="UPA00196"/>
<dbReference type="InParanoid" id="G7E909"/>
<dbReference type="OMA" id="GALFIWC"/>
<evidence type="ECO:0000313" key="14">
    <source>
        <dbReference type="Proteomes" id="UP000009131"/>
    </source>
</evidence>
<feature type="transmembrane region" description="Helical" evidence="12">
    <location>
        <begin position="90"/>
        <end position="117"/>
    </location>
</feature>
<protein>
    <recommendedName>
        <fullName evidence="4 12">GPI mannosyltransferase 2</fullName>
        <ecNumber evidence="12">2.4.1.-</ecNumber>
    </recommendedName>
</protein>
<dbReference type="EC" id="2.4.1.-" evidence="12"/>
<dbReference type="RefSeq" id="XP_014568841.1">
    <property type="nucleotide sequence ID" value="XM_014713355.1"/>
</dbReference>
<dbReference type="GO" id="GO:0000009">
    <property type="term" value="F:alpha-1,6-mannosyltransferase activity"/>
    <property type="evidence" value="ECO:0007669"/>
    <property type="project" value="InterPro"/>
</dbReference>
<dbReference type="PANTHER" id="PTHR12468:SF2">
    <property type="entry name" value="GPI MANNOSYLTRANSFERASE 2"/>
    <property type="match status" value="1"/>
</dbReference>
<feature type="transmembrane region" description="Helical" evidence="12">
    <location>
        <begin position="147"/>
        <end position="168"/>
    </location>
</feature>
<reference evidence="13 14" key="1">
    <citation type="journal article" date="2011" name="J. Gen. Appl. Microbiol.">
        <title>Draft genome sequencing of the enigmatic basidiomycete Mixia osmundae.</title>
        <authorList>
            <person name="Nishida H."/>
            <person name="Nagatsuka Y."/>
            <person name="Sugiyama J."/>
        </authorList>
    </citation>
    <scope>NUCLEOTIDE SEQUENCE [LARGE SCALE GENOMIC DNA]</scope>
    <source>
        <strain evidence="14">CBS 9802 / IAM 14324 / JCM 22182 / KY 12970</strain>
    </source>
</reference>
<evidence type="ECO:0000256" key="7">
    <source>
        <dbReference type="ARBA" id="ARBA00022679"/>
    </source>
</evidence>
<keyword evidence="5 12" id="KW-0337">GPI-anchor biosynthesis</keyword>
<comment type="pathway">
    <text evidence="2 12">Glycolipid biosynthesis; glycosylphosphatidylinositol-anchor biosynthesis.</text>
</comment>
<dbReference type="STRING" id="764103.G7E909"/>
<evidence type="ECO:0000313" key="13">
    <source>
        <dbReference type="EMBL" id="GAA99627.1"/>
    </source>
</evidence>
<dbReference type="OrthoDB" id="10252502at2759"/>
<evidence type="ECO:0000256" key="12">
    <source>
        <dbReference type="RuleBase" id="RU363112"/>
    </source>
</evidence>
<sequence>MLADVWLVASFSCAVRLTSSLVLLLASSFVPAFDDSASLVLPVGALQGFARWDALHFLAIGQHGYTLEQQYAFMPMLPRLLASLDQPEHAILLVSCLANLASVAASVMLYSLVLSLVDDRRQARLAALLFALAPSPATQSSPYNEPFFALFTFLGMLCVQHLGLLANLVAAGSFALATSFRSLGVLHAGFFIWPVLTRKISLVRAAGLLVLTAVPLAPFALEQRRAWLLFCQADLPAPSWCSRSLPLIYSYVQEEYWQSGFMRYWTLQQLPNFALAAPVFALSIAASASFYRKHGARSLPFSRSASQIVLAPFVHLHTAQWLLLLFSSHVQIALRLVATGPVTFLFAAELLLSDWKSSARAGYCWGELWVGYCLIWGVVSLLLWAGFYPPA</sequence>
<dbReference type="Pfam" id="PF04188">
    <property type="entry name" value="Mannosyl_trans2"/>
    <property type="match status" value="1"/>
</dbReference>
<evidence type="ECO:0000256" key="6">
    <source>
        <dbReference type="ARBA" id="ARBA00022676"/>
    </source>
</evidence>
<comment type="similarity">
    <text evidence="3 12">Belongs to the PIGV family.</text>
</comment>
<gene>
    <name evidence="13" type="primary">Mo06328</name>
    <name evidence="13" type="ORF">E5Q_06328</name>
</gene>
<feature type="transmembrane region" description="Helical" evidence="12">
    <location>
        <begin position="202"/>
        <end position="221"/>
    </location>
</feature>
<dbReference type="FunCoup" id="G7E909">
    <property type="interactions" value="60"/>
</dbReference>
<evidence type="ECO:0000256" key="5">
    <source>
        <dbReference type="ARBA" id="ARBA00022502"/>
    </source>
</evidence>
<dbReference type="GO" id="GO:0006506">
    <property type="term" value="P:GPI anchor biosynthetic process"/>
    <property type="evidence" value="ECO:0007669"/>
    <property type="project" value="UniProtKB-UniPathway"/>
</dbReference>
<evidence type="ECO:0000256" key="2">
    <source>
        <dbReference type="ARBA" id="ARBA00004687"/>
    </source>
</evidence>
<accession>G7E909</accession>
<reference evidence="13 14" key="2">
    <citation type="journal article" date="2012" name="Open Biol.">
        <title>Characteristics of nucleosomes and linker DNA regions on the genome of the basidiomycete Mixia osmundae revealed by mono- and dinucleosome mapping.</title>
        <authorList>
            <person name="Nishida H."/>
            <person name="Kondo S."/>
            <person name="Matsumoto T."/>
            <person name="Suzuki Y."/>
            <person name="Yoshikawa H."/>
            <person name="Taylor T.D."/>
            <person name="Sugiyama J."/>
        </authorList>
    </citation>
    <scope>NUCLEOTIDE SEQUENCE [LARGE SCALE GENOMIC DNA]</scope>
    <source>
        <strain evidence="14">CBS 9802 / IAM 14324 / JCM 22182 / KY 12970</strain>
    </source>
</reference>
<dbReference type="GO" id="GO:0004376">
    <property type="term" value="F:GPI mannosyltransferase activity"/>
    <property type="evidence" value="ECO:0007669"/>
    <property type="project" value="InterPro"/>
</dbReference>
<evidence type="ECO:0000256" key="8">
    <source>
        <dbReference type="ARBA" id="ARBA00022692"/>
    </source>
</evidence>
<keyword evidence="9 12" id="KW-0256">Endoplasmic reticulum</keyword>
<keyword evidence="10 12" id="KW-1133">Transmembrane helix</keyword>
<feature type="transmembrane region" description="Helical" evidence="12">
    <location>
        <begin position="273"/>
        <end position="292"/>
    </location>
</feature>
<keyword evidence="8 12" id="KW-0812">Transmembrane</keyword>
<feature type="transmembrane region" description="Helical" evidence="12">
    <location>
        <begin position="332"/>
        <end position="352"/>
    </location>
</feature>
<comment type="function">
    <text evidence="12">Mannosyltransferase involved in glycosylphosphatidylinositol-anchor biosynthesis.</text>
</comment>